<gene>
    <name evidence="2" type="ORF">TREES_T100002986</name>
</gene>
<feature type="compositionally biased region" description="Basic and acidic residues" evidence="1">
    <location>
        <begin position="31"/>
        <end position="68"/>
    </location>
</feature>
<evidence type="ECO:0000313" key="2">
    <source>
        <dbReference type="EMBL" id="ELW64853.1"/>
    </source>
</evidence>
<protein>
    <submittedName>
        <fullName evidence="2">Uncharacterized protein</fullName>
    </submittedName>
</protein>
<organism evidence="2 3">
    <name type="scientific">Tupaia chinensis</name>
    <name type="common">Chinese tree shrew</name>
    <name type="synonym">Tupaia belangeri chinensis</name>
    <dbReference type="NCBI Taxonomy" id="246437"/>
    <lineage>
        <taxon>Eukaryota</taxon>
        <taxon>Metazoa</taxon>
        <taxon>Chordata</taxon>
        <taxon>Craniata</taxon>
        <taxon>Vertebrata</taxon>
        <taxon>Euteleostomi</taxon>
        <taxon>Mammalia</taxon>
        <taxon>Eutheria</taxon>
        <taxon>Euarchontoglires</taxon>
        <taxon>Scandentia</taxon>
        <taxon>Tupaiidae</taxon>
        <taxon>Tupaia</taxon>
    </lineage>
</organism>
<evidence type="ECO:0000256" key="1">
    <source>
        <dbReference type="SAM" id="MobiDB-lite"/>
    </source>
</evidence>
<accession>L9KQ52</accession>
<proteinExistence type="predicted"/>
<evidence type="ECO:0000313" key="3">
    <source>
        <dbReference type="Proteomes" id="UP000011518"/>
    </source>
</evidence>
<sequence length="148" mass="16441">MCLCGIYTSHCPTPSERGDGPDLAPESEDVTFARDGKDEWDADSRGEGSSRRGNREAKSKPVAPERNKQKLQKFRVNSFPARALPDEAQTSRSEWVYRSSDVVGELELRREWVNWSSDVSGCTGAPTLEGDLTGLVKKGKVKYTTDKM</sequence>
<reference evidence="3" key="1">
    <citation type="submission" date="2012-07" db="EMBL/GenBank/DDBJ databases">
        <title>Genome of the Chinese tree shrew, a rising model animal genetically related to primates.</title>
        <authorList>
            <person name="Zhang G."/>
            <person name="Fan Y."/>
            <person name="Yao Y."/>
            <person name="Huang Z."/>
        </authorList>
    </citation>
    <scope>NUCLEOTIDE SEQUENCE [LARGE SCALE GENOMIC DNA]</scope>
</reference>
<keyword evidence="3" id="KW-1185">Reference proteome</keyword>
<feature type="region of interest" description="Disordered" evidence="1">
    <location>
        <begin position="11"/>
        <end position="93"/>
    </location>
</feature>
<dbReference type="EMBL" id="KB320710">
    <property type="protein sequence ID" value="ELW64853.1"/>
    <property type="molecule type" value="Genomic_DNA"/>
</dbReference>
<reference evidence="3" key="2">
    <citation type="journal article" date="2013" name="Nat. Commun.">
        <title>Genome of the Chinese tree shrew.</title>
        <authorList>
            <person name="Fan Y."/>
            <person name="Huang Z.Y."/>
            <person name="Cao C.C."/>
            <person name="Chen C.S."/>
            <person name="Chen Y.X."/>
            <person name="Fan D.D."/>
            <person name="He J."/>
            <person name="Hou H.L."/>
            <person name="Hu L."/>
            <person name="Hu X.T."/>
            <person name="Jiang X.T."/>
            <person name="Lai R."/>
            <person name="Lang Y.S."/>
            <person name="Liang B."/>
            <person name="Liao S.G."/>
            <person name="Mu D."/>
            <person name="Ma Y.Y."/>
            <person name="Niu Y.Y."/>
            <person name="Sun X.Q."/>
            <person name="Xia J.Q."/>
            <person name="Xiao J."/>
            <person name="Xiong Z.Q."/>
            <person name="Xu L."/>
            <person name="Yang L."/>
            <person name="Zhang Y."/>
            <person name="Zhao W."/>
            <person name="Zhao X.D."/>
            <person name="Zheng Y.T."/>
            <person name="Zhou J.M."/>
            <person name="Zhu Y.B."/>
            <person name="Zhang G.J."/>
            <person name="Wang J."/>
            <person name="Yao Y.G."/>
        </authorList>
    </citation>
    <scope>NUCLEOTIDE SEQUENCE [LARGE SCALE GENOMIC DNA]</scope>
</reference>
<dbReference type="AlphaFoldDB" id="L9KQ52"/>
<dbReference type="Proteomes" id="UP000011518">
    <property type="component" value="Unassembled WGS sequence"/>
</dbReference>
<dbReference type="InParanoid" id="L9KQ52"/>
<name>L9KQ52_TUPCH</name>